<organism evidence="5 6">
    <name type="scientific">Vanrija pseudolonga</name>
    <dbReference type="NCBI Taxonomy" id="143232"/>
    <lineage>
        <taxon>Eukaryota</taxon>
        <taxon>Fungi</taxon>
        <taxon>Dikarya</taxon>
        <taxon>Basidiomycota</taxon>
        <taxon>Agaricomycotina</taxon>
        <taxon>Tremellomycetes</taxon>
        <taxon>Trichosporonales</taxon>
        <taxon>Trichosporonaceae</taxon>
        <taxon>Vanrija</taxon>
    </lineage>
</organism>
<dbReference type="SUPFAM" id="SSF88697">
    <property type="entry name" value="PUA domain-like"/>
    <property type="match status" value="1"/>
</dbReference>
<keyword evidence="6" id="KW-1185">Reference proteome</keyword>
<dbReference type="InterPro" id="IPR052181">
    <property type="entry name" value="5hmC_binding"/>
</dbReference>
<accession>A0AAF0Y9M4</accession>
<dbReference type="InterPro" id="IPR002740">
    <property type="entry name" value="EVE_domain"/>
</dbReference>
<dbReference type="Gene3D" id="3.10.590.10">
    <property type="entry name" value="ph1033 like domains"/>
    <property type="match status" value="1"/>
</dbReference>
<dbReference type="GeneID" id="87808661"/>
<dbReference type="CDD" id="cd21133">
    <property type="entry name" value="EVE"/>
    <property type="match status" value="1"/>
</dbReference>
<evidence type="ECO:0000313" key="5">
    <source>
        <dbReference type="EMBL" id="WOO81917.1"/>
    </source>
</evidence>
<feature type="domain" description="EVE" evidence="4">
    <location>
        <begin position="3"/>
        <end position="173"/>
    </location>
</feature>
<dbReference type="GO" id="GO:0005634">
    <property type="term" value="C:nucleus"/>
    <property type="evidence" value="ECO:0007669"/>
    <property type="project" value="UniProtKB-SubCell"/>
</dbReference>
<dbReference type="FunFam" id="3.10.590.10:FF:000006">
    <property type="entry name" value="Chromosome 7, whole genome shotgun sequence"/>
    <property type="match status" value="1"/>
</dbReference>
<keyword evidence="2" id="KW-0539">Nucleus</keyword>
<evidence type="ECO:0000259" key="4">
    <source>
        <dbReference type="Pfam" id="PF01878"/>
    </source>
</evidence>
<protein>
    <submittedName>
        <fullName evidence="5">Thymocyte nuclear protein 1</fullName>
    </submittedName>
</protein>
<dbReference type="EMBL" id="CP086717">
    <property type="protein sequence ID" value="WOO81917.1"/>
    <property type="molecule type" value="Genomic_DNA"/>
</dbReference>
<feature type="region of interest" description="Disordered" evidence="3">
    <location>
        <begin position="183"/>
        <end position="258"/>
    </location>
</feature>
<dbReference type="InterPro" id="IPR015947">
    <property type="entry name" value="PUA-like_sf"/>
</dbReference>
<dbReference type="PANTHER" id="PTHR14087:SF7">
    <property type="entry name" value="THYMOCYTE NUCLEAR PROTEIN 1"/>
    <property type="match status" value="1"/>
</dbReference>
<dbReference type="Pfam" id="PF01878">
    <property type="entry name" value="EVE"/>
    <property type="match status" value="1"/>
</dbReference>
<dbReference type="RefSeq" id="XP_062627949.1">
    <property type="nucleotide sequence ID" value="XM_062771965.1"/>
</dbReference>
<evidence type="ECO:0000256" key="3">
    <source>
        <dbReference type="SAM" id="MobiDB-lite"/>
    </source>
</evidence>
<sequence length="258" mass="28289">MPWLMKAEPDTRIVKGKDVKFSVDDFEEMGESPWDGVRSHEAKNIMKEKMKLGDKVLFYHSNCKVPGVYALAEISKEGYPDYTSWDPSHPYFDAKSDQSNPTWYMVSVRFIARLQHPVTLSFIKSLVGKAAPPGPISYIGAAGLKAIQSMALINRGRLSVQPVEQGAYDAIVALGQKGGFVEEAKTPKKRAPKEDKPAKTDAVTADGDEKPAKKAKTEPKPKAESKPKAAKAEPKPKTEPKAAPPPSNGTRRSTRLAK</sequence>
<proteinExistence type="predicted"/>
<dbReference type="InterPro" id="IPR047197">
    <property type="entry name" value="THYN1-like_EVE"/>
</dbReference>
<reference evidence="5" key="1">
    <citation type="submission" date="2023-10" db="EMBL/GenBank/DDBJ databases">
        <authorList>
            <person name="Noh H."/>
        </authorList>
    </citation>
    <scope>NUCLEOTIDE SEQUENCE</scope>
    <source>
        <strain evidence="5">DUCC4014</strain>
    </source>
</reference>
<dbReference type="PANTHER" id="PTHR14087">
    <property type="entry name" value="THYMOCYTE NUCLEAR PROTEIN 1"/>
    <property type="match status" value="1"/>
</dbReference>
<evidence type="ECO:0000256" key="1">
    <source>
        <dbReference type="ARBA" id="ARBA00004123"/>
    </source>
</evidence>
<feature type="compositionally biased region" description="Basic and acidic residues" evidence="3">
    <location>
        <begin position="183"/>
        <end position="199"/>
    </location>
</feature>
<gene>
    <name evidence="5" type="primary">THYN1</name>
    <name evidence="5" type="ORF">LOC62_04G005432</name>
</gene>
<dbReference type="Proteomes" id="UP000827549">
    <property type="component" value="Chromosome 4"/>
</dbReference>
<evidence type="ECO:0000256" key="2">
    <source>
        <dbReference type="ARBA" id="ARBA00023242"/>
    </source>
</evidence>
<feature type="compositionally biased region" description="Basic and acidic residues" evidence="3">
    <location>
        <begin position="207"/>
        <end position="240"/>
    </location>
</feature>
<name>A0AAF0Y9M4_9TREE</name>
<dbReference type="AlphaFoldDB" id="A0AAF0Y9M4"/>
<comment type="subcellular location">
    <subcellularLocation>
        <location evidence="1">Nucleus</location>
    </subcellularLocation>
</comment>
<evidence type="ECO:0000313" key="6">
    <source>
        <dbReference type="Proteomes" id="UP000827549"/>
    </source>
</evidence>